<feature type="non-terminal residue" evidence="8">
    <location>
        <position position="286"/>
    </location>
</feature>
<dbReference type="EC" id="3.1.3.16" evidence="8"/>
<dbReference type="Pfam" id="PF00481">
    <property type="entry name" value="PP2C"/>
    <property type="match status" value="1"/>
</dbReference>
<keyword evidence="2" id="KW-0479">Metal-binding</keyword>
<dbReference type="OrthoDB" id="10264738at2759"/>
<dbReference type="CDD" id="cd00143">
    <property type="entry name" value="PP2Cc"/>
    <property type="match status" value="1"/>
</dbReference>
<keyword evidence="9" id="KW-1185">Reference proteome</keyword>
<dbReference type="InterPro" id="IPR015655">
    <property type="entry name" value="PP2C"/>
</dbReference>
<proteinExistence type="inferred from homology"/>
<dbReference type="InterPro" id="IPR000222">
    <property type="entry name" value="PP2C_BS"/>
</dbReference>
<dbReference type="GO" id="GO:0016020">
    <property type="term" value="C:membrane"/>
    <property type="evidence" value="ECO:0007669"/>
    <property type="project" value="UniProtKB-SubCell"/>
</dbReference>
<dbReference type="InParanoid" id="G0QUI3"/>
<keyword evidence="5" id="KW-0472">Membrane</keyword>
<dbReference type="eggNOG" id="KOG0698">
    <property type="taxonomic scope" value="Eukaryota"/>
</dbReference>
<comment type="similarity">
    <text evidence="6">Belongs to the PP2C family.</text>
</comment>
<keyword evidence="3 6" id="KW-0378">Hydrolase</keyword>
<dbReference type="Proteomes" id="UP000008983">
    <property type="component" value="Unassembled WGS sequence"/>
</dbReference>
<evidence type="ECO:0000259" key="7">
    <source>
        <dbReference type="PROSITE" id="PS51746"/>
    </source>
</evidence>
<dbReference type="EMBL" id="GL983913">
    <property type="protein sequence ID" value="EGR31134.1"/>
    <property type="molecule type" value="Genomic_DNA"/>
</dbReference>
<protein>
    <submittedName>
        <fullName evidence="8">Protein phosphatase 2c, putative</fullName>
        <ecNumber evidence="8">3.1.3.16</ecNumber>
    </submittedName>
</protein>
<sequence>MEHIIIIKAGQYSPSDRKVNQDSSINMIKKISDQQIGFFGVFDGHGEYGEQVSNYVKENLQKYLLFKLKNTQNIISILNECFDSVSNDLLRNNQINTYLSGTTAVTVFIQGNKIYCSNCGDSRAILAKFNQKDYHPIWKNINLSNDHKPNLKLEKKRILQNGGRVELQIDENEQNIGIYRVWNQSLTYPGLAMSRSLGDKAGREVGVISVPEILQFDIGEDDKFIVIASDGVWEFLSNEQVVDIVAPFYKNNNINGAAESLIKQSVKQWQENDDVIDDITCVILFI</sequence>
<dbReference type="SMART" id="SM00332">
    <property type="entry name" value="PP2Cc"/>
    <property type="match status" value="1"/>
</dbReference>
<dbReference type="GO" id="GO:0004722">
    <property type="term" value="F:protein serine/threonine phosphatase activity"/>
    <property type="evidence" value="ECO:0007669"/>
    <property type="project" value="UniProtKB-EC"/>
</dbReference>
<dbReference type="AlphaFoldDB" id="G0QUI3"/>
<accession>G0QUI3</accession>
<dbReference type="RefSeq" id="XP_004034620.1">
    <property type="nucleotide sequence ID" value="XM_004034572.1"/>
</dbReference>
<gene>
    <name evidence="8" type="ORF">IMG5_117270</name>
</gene>
<dbReference type="PROSITE" id="PS51746">
    <property type="entry name" value="PPM_2"/>
    <property type="match status" value="1"/>
</dbReference>
<evidence type="ECO:0000256" key="5">
    <source>
        <dbReference type="ARBA" id="ARBA00023136"/>
    </source>
</evidence>
<name>G0QUI3_ICHMU</name>
<dbReference type="InterPro" id="IPR036457">
    <property type="entry name" value="PPM-type-like_dom_sf"/>
</dbReference>
<keyword evidence="4 6" id="KW-0904">Protein phosphatase</keyword>
<dbReference type="InterPro" id="IPR001932">
    <property type="entry name" value="PPM-type_phosphatase-like_dom"/>
</dbReference>
<dbReference type="OMA" id="HSYIKTC"/>
<dbReference type="PANTHER" id="PTHR47992">
    <property type="entry name" value="PROTEIN PHOSPHATASE"/>
    <property type="match status" value="1"/>
</dbReference>
<dbReference type="FunFam" id="3.60.40.10:FF:000051">
    <property type="entry name" value="Protein phosphatase 2C-like protein"/>
    <property type="match status" value="1"/>
</dbReference>
<evidence type="ECO:0000256" key="1">
    <source>
        <dbReference type="ARBA" id="ARBA00004170"/>
    </source>
</evidence>
<evidence type="ECO:0000256" key="3">
    <source>
        <dbReference type="ARBA" id="ARBA00022801"/>
    </source>
</evidence>
<dbReference type="Gene3D" id="3.60.40.10">
    <property type="entry name" value="PPM-type phosphatase domain"/>
    <property type="match status" value="1"/>
</dbReference>
<dbReference type="PROSITE" id="PS01032">
    <property type="entry name" value="PPM_1"/>
    <property type="match status" value="1"/>
</dbReference>
<evidence type="ECO:0000313" key="9">
    <source>
        <dbReference type="Proteomes" id="UP000008983"/>
    </source>
</evidence>
<dbReference type="GO" id="GO:0046872">
    <property type="term" value="F:metal ion binding"/>
    <property type="evidence" value="ECO:0007669"/>
    <property type="project" value="UniProtKB-KW"/>
</dbReference>
<organism evidence="8 9">
    <name type="scientific">Ichthyophthirius multifiliis</name>
    <name type="common">White spot disease agent</name>
    <name type="synonym">Ich</name>
    <dbReference type="NCBI Taxonomy" id="5932"/>
    <lineage>
        <taxon>Eukaryota</taxon>
        <taxon>Sar</taxon>
        <taxon>Alveolata</taxon>
        <taxon>Ciliophora</taxon>
        <taxon>Intramacronucleata</taxon>
        <taxon>Oligohymenophorea</taxon>
        <taxon>Hymenostomatida</taxon>
        <taxon>Ophryoglenina</taxon>
        <taxon>Ichthyophthirius</taxon>
    </lineage>
</organism>
<evidence type="ECO:0000313" key="8">
    <source>
        <dbReference type="EMBL" id="EGR31134.1"/>
    </source>
</evidence>
<evidence type="ECO:0000256" key="6">
    <source>
        <dbReference type="RuleBase" id="RU003465"/>
    </source>
</evidence>
<dbReference type="SUPFAM" id="SSF81606">
    <property type="entry name" value="PP2C-like"/>
    <property type="match status" value="1"/>
</dbReference>
<dbReference type="STRING" id="857967.G0QUI3"/>
<evidence type="ECO:0000256" key="2">
    <source>
        <dbReference type="ARBA" id="ARBA00022723"/>
    </source>
</evidence>
<feature type="domain" description="PPM-type phosphatase" evidence="7">
    <location>
        <begin position="10"/>
        <end position="286"/>
    </location>
</feature>
<comment type="subcellular location">
    <subcellularLocation>
        <location evidence="1">Membrane</location>
        <topology evidence="1">Peripheral membrane protein</topology>
    </subcellularLocation>
</comment>
<evidence type="ECO:0000256" key="4">
    <source>
        <dbReference type="ARBA" id="ARBA00022912"/>
    </source>
</evidence>
<dbReference type="GeneID" id="14907269"/>
<reference evidence="8 9" key="1">
    <citation type="submission" date="2011-07" db="EMBL/GenBank/DDBJ databases">
        <authorList>
            <person name="Coyne R."/>
            <person name="Brami D."/>
            <person name="Johnson J."/>
            <person name="Hostetler J."/>
            <person name="Hannick L."/>
            <person name="Clark T."/>
            <person name="Cassidy-Hanley D."/>
            <person name="Inman J."/>
        </authorList>
    </citation>
    <scope>NUCLEOTIDE SEQUENCE [LARGE SCALE GENOMIC DNA]</scope>
    <source>
        <strain evidence="8 9">G5</strain>
    </source>
</reference>